<dbReference type="EMBL" id="JAZGQO010000013">
    <property type="protein sequence ID" value="KAK6171785.1"/>
    <property type="molecule type" value="Genomic_DNA"/>
</dbReference>
<reference evidence="2 3" key="1">
    <citation type="submission" date="2024-01" db="EMBL/GenBank/DDBJ databases">
        <title>The genome of the rayed Mediterranean limpet Patella caerulea (Linnaeus, 1758).</title>
        <authorList>
            <person name="Anh-Thu Weber A."/>
            <person name="Halstead-Nussloch G."/>
        </authorList>
    </citation>
    <scope>NUCLEOTIDE SEQUENCE [LARGE SCALE GENOMIC DNA]</scope>
    <source>
        <strain evidence="2">AATW-2023a</strain>
        <tissue evidence="2">Whole specimen</tissue>
    </source>
</reference>
<proteinExistence type="predicted"/>
<evidence type="ECO:0000313" key="2">
    <source>
        <dbReference type="EMBL" id="KAK6171785.1"/>
    </source>
</evidence>
<evidence type="ECO:0000256" key="1">
    <source>
        <dbReference type="SAM" id="MobiDB-lite"/>
    </source>
</evidence>
<feature type="compositionally biased region" description="Basic and acidic residues" evidence="1">
    <location>
        <begin position="8"/>
        <end position="23"/>
    </location>
</feature>
<protein>
    <submittedName>
        <fullName evidence="2">Uncharacterized protein</fullName>
    </submittedName>
</protein>
<evidence type="ECO:0000313" key="3">
    <source>
        <dbReference type="Proteomes" id="UP001347796"/>
    </source>
</evidence>
<gene>
    <name evidence="2" type="ORF">SNE40_018215</name>
</gene>
<comment type="caution">
    <text evidence="2">The sequence shown here is derived from an EMBL/GenBank/DDBJ whole genome shotgun (WGS) entry which is preliminary data.</text>
</comment>
<dbReference type="Proteomes" id="UP001347796">
    <property type="component" value="Unassembled WGS sequence"/>
</dbReference>
<keyword evidence="3" id="KW-1185">Reference proteome</keyword>
<feature type="compositionally biased region" description="Basic and acidic residues" evidence="1">
    <location>
        <begin position="35"/>
        <end position="67"/>
    </location>
</feature>
<accession>A0AAN8JA76</accession>
<name>A0AAN8JA76_PATCE</name>
<dbReference type="AlphaFoldDB" id="A0AAN8JA76"/>
<sequence>MRRGEKRKQKEETKEVKSSEGKKNATMTLKDIEEDQRKDEMRTLGETAKEKRKQNEETKEVRNERKKNATMTLKDIEEDREEERKSPVVVLTSLPIRMVQPVTHDDLGEEPKLNFLLECGTDQPRAFEYSDVSEGEELLEEIEAGSADVKVMECSEETERGVQVTPQTADKETQVVMGNFTRISRYEVREEGGGVTRTVEIREDWPYDMEGYLQRAHIIRQEAMGPYDPTEPNRFPV</sequence>
<feature type="region of interest" description="Disordered" evidence="1">
    <location>
        <begin position="1"/>
        <end position="85"/>
    </location>
</feature>
<feature type="compositionally biased region" description="Basic and acidic residues" evidence="1">
    <location>
        <begin position="74"/>
        <end position="85"/>
    </location>
</feature>
<organism evidence="2 3">
    <name type="scientific">Patella caerulea</name>
    <name type="common">Rayed Mediterranean limpet</name>
    <dbReference type="NCBI Taxonomy" id="87958"/>
    <lineage>
        <taxon>Eukaryota</taxon>
        <taxon>Metazoa</taxon>
        <taxon>Spiralia</taxon>
        <taxon>Lophotrochozoa</taxon>
        <taxon>Mollusca</taxon>
        <taxon>Gastropoda</taxon>
        <taxon>Patellogastropoda</taxon>
        <taxon>Patelloidea</taxon>
        <taxon>Patellidae</taxon>
        <taxon>Patella</taxon>
    </lineage>
</organism>